<comment type="similarity">
    <text evidence="1">Belongs to the transposase 11 family.</text>
</comment>
<dbReference type="SUPFAM" id="SSF53098">
    <property type="entry name" value="Ribonuclease H-like"/>
    <property type="match status" value="1"/>
</dbReference>
<protein>
    <submittedName>
        <fullName evidence="6">Transposase DDE domain protein</fullName>
    </submittedName>
</protein>
<evidence type="ECO:0000256" key="3">
    <source>
        <dbReference type="ARBA" id="ARBA00023125"/>
    </source>
</evidence>
<feature type="domain" description="Transposase IS4-like" evidence="5">
    <location>
        <begin position="130"/>
        <end position="364"/>
    </location>
</feature>
<dbReference type="PANTHER" id="PTHR33258">
    <property type="entry name" value="TRANSPOSASE INSL FOR INSERTION SEQUENCE ELEMENT IS186A-RELATED"/>
    <property type="match status" value="1"/>
</dbReference>
<keyword evidence="2" id="KW-0815">Transposition</keyword>
<dbReference type="AlphaFoldDB" id="A0A5B9WAV3"/>
<evidence type="ECO:0000256" key="2">
    <source>
        <dbReference type="ARBA" id="ARBA00022578"/>
    </source>
</evidence>
<dbReference type="EMBL" id="CP042997">
    <property type="protein sequence ID" value="QEH37374.1"/>
    <property type="molecule type" value="Genomic_DNA"/>
</dbReference>
<dbReference type="RefSeq" id="WP_148596944.1">
    <property type="nucleotide sequence ID" value="NZ_CP042997.1"/>
</dbReference>
<accession>A0A5B9WAV3</accession>
<sequence length="414" mass="46022">MAKRAAEPLKSRDIRGVKYVERLLPLLDSLHEVGCDRDRAGNRCLFYDQYCMLVLLSMFNPVVRSLRAIQQVSGLRNVQRKLGCSRASLGSLSEAVEVFEPGRLLGIIDALAADAGPVRDVRQGHLAHALTAVDGSVVKTLKSITEAAFMGDKNGGSHSGWRLHTHFDIDRGVPVRIDVTRASNSGKDDEKNRLRDRLEPDHCYVMDRWYAQFTLFRDIVAAGSSYVCRVRDNTNLMDVVEERPVTEAAKAAGVIRDVVVNLGGDRKEGERPGHPVRIVMVRTTPHTKRGGRKGGTAGPSSDGILRIATSLLDVPAEIIANIYKHMLTIELFFRFFKHVLGCRRLLSTHEAGIEIQAYCAIIACLLISLWTERKPTLRTYEMICHYFTGLADLDELVAHLEGLKRAEKAKRAAS</sequence>
<dbReference type="Proteomes" id="UP000324233">
    <property type="component" value="Chromosome"/>
</dbReference>
<dbReference type="KEGG" id="agv:OJF2_59640"/>
<evidence type="ECO:0000313" key="6">
    <source>
        <dbReference type="EMBL" id="QEH37374.1"/>
    </source>
</evidence>
<keyword evidence="7" id="KW-1185">Reference proteome</keyword>
<dbReference type="InterPro" id="IPR047952">
    <property type="entry name" value="Transpos_IS4"/>
</dbReference>
<dbReference type="NCBIfam" id="NF033592">
    <property type="entry name" value="transpos_IS4_1"/>
    <property type="match status" value="1"/>
</dbReference>
<dbReference type="Pfam" id="PF01609">
    <property type="entry name" value="DDE_Tnp_1"/>
    <property type="match status" value="1"/>
</dbReference>
<dbReference type="GO" id="GO:0004803">
    <property type="term" value="F:transposase activity"/>
    <property type="evidence" value="ECO:0007669"/>
    <property type="project" value="InterPro"/>
</dbReference>
<evidence type="ECO:0000256" key="1">
    <source>
        <dbReference type="ARBA" id="ARBA00010075"/>
    </source>
</evidence>
<keyword evidence="3" id="KW-0238">DNA-binding</keyword>
<dbReference type="InterPro" id="IPR012337">
    <property type="entry name" value="RNaseH-like_sf"/>
</dbReference>
<dbReference type="GO" id="GO:0006313">
    <property type="term" value="P:DNA transposition"/>
    <property type="evidence" value="ECO:0007669"/>
    <property type="project" value="InterPro"/>
</dbReference>
<name>A0A5B9WAV3_9BACT</name>
<reference evidence="6 7" key="1">
    <citation type="submission" date="2019-08" db="EMBL/GenBank/DDBJ databases">
        <title>Deep-cultivation of Planctomycetes and their phenomic and genomic characterization uncovers novel biology.</title>
        <authorList>
            <person name="Wiegand S."/>
            <person name="Jogler M."/>
            <person name="Boedeker C."/>
            <person name="Pinto D."/>
            <person name="Vollmers J."/>
            <person name="Rivas-Marin E."/>
            <person name="Kohn T."/>
            <person name="Peeters S.H."/>
            <person name="Heuer A."/>
            <person name="Rast P."/>
            <person name="Oberbeckmann S."/>
            <person name="Bunk B."/>
            <person name="Jeske O."/>
            <person name="Meyerdierks A."/>
            <person name="Storesund J.E."/>
            <person name="Kallscheuer N."/>
            <person name="Luecker S."/>
            <person name="Lage O.M."/>
            <person name="Pohl T."/>
            <person name="Merkel B.J."/>
            <person name="Hornburger P."/>
            <person name="Mueller R.-W."/>
            <person name="Bruemmer F."/>
            <person name="Labrenz M."/>
            <person name="Spormann A.M."/>
            <person name="Op den Camp H."/>
            <person name="Overmann J."/>
            <person name="Amann R."/>
            <person name="Jetten M.S.M."/>
            <person name="Mascher T."/>
            <person name="Medema M.H."/>
            <person name="Devos D.P."/>
            <person name="Kaster A.-K."/>
            <person name="Ovreas L."/>
            <person name="Rohde M."/>
            <person name="Galperin M.Y."/>
            <person name="Jogler C."/>
        </authorList>
    </citation>
    <scope>NUCLEOTIDE SEQUENCE [LARGE SCALE GENOMIC DNA]</scope>
    <source>
        <strain evidence="6 7">OJF2</strain>
    </source>
</reference>
<gene>
    <name evidence="6" type="ORF">OJF2_59640</name>
</gene>
<keyword evidence="4" id="KW-0233">DNA recombination</keyword>
<evidence type="ECO:0000259" key="5">
    <source>
        <dbReference type="Pfam" id="PF01609"/>
    </source>
</evidence>
<dbReference type="PANTHER" id="PTHR33258:SF1">
    <property type="entry name" value="TRANSPOSASE INSL FOR INSERTION SEQUENCE ELEMENT IS186A-RELATED"/>
    <property type="match status" value="1"/>
</dbReference>
<dbReference type="OrthoDB" id="279773at2"/>
<dbReference type="GO" id="GO:0003677">
    <property type="term" value="F:DNA binding"/>
    <property type="evidence" value="ECO:0007669"/>
    <property type="project" value="UniProtKB-KW"/>
</dbReference>
<evidence type="ECO:0000313" key="7">
    <source>
        <dbReference type="Proteomes" id="UP000324233"/>
    </source>
</evidence>
<proteinExistence type="inferred from homology"/>
<dbReference type="InterPro" id="IPR002559">
    <property type="entry name" value="Transposase_11"/>
</dbReference>
<evidence type="ECO:0000256" key="4">
    <source>
        <dbReference type="ARBA" id="ARBA00023172"/>
    </source>
</evidence>
<organism evidence="6 7">
    <name type="scientific">Aquisphaera giovannonii</name>
    <dbReference type="NCBI Taxonomy" id="406548"/>
    <lineage>
        <taxon>Bacteria</taxon>
        <taxon>Pseudomonadati</taxon>
        <taxon>Planctomycetota</taxon>
        <taxon>Planctomycetia</taxon>
        <taxon>Isosphaerales</taxon>
        <taxon>Isosphaeraceae</taxon>
        <taxon>Aquisphaera</taxon>
    </lineage>
</organism>